<evidence type="ECO:0000313" key="2">
    <source>
        <dbReference type="EMBL" id="RUP45272.1"/>
    </source>
</evidence>
<dbReference type="InterPro" id="IPR022111">
    <property type="entry name" value="Rhodanese_C"/>
</dbReference>
<dbReference type="AlphaFoldDB" id="A0A433D353"/>
<dbReference type="PROSITE" id="PS50206">
    <property type="entry name" value="RHODANESE_3"/>
    <property type="match status" value="1"/>
</dbReference>
<name>A0A433D353_9FUNG</name>
<sequence>MPKPSARERAAKRQAINTFLEARHQSNDASEAGRWVCCGKVYVTLESVSRHVHSQHQIELDEMREGSSDPVTLTCACDPTFSTVILFYKYVPVSDPLLFAAHHHDLCTRLGLTGKIRIAAEGINATLAGINPSIASYVDWISRHPVLAAGRLSAEDPDTAFTRRRHLFFKPSSGCAHVFPSLSVRVVDEICPLGVPGLRVKEGADGKVSPAEFFGLLKKARENPGEYVCLDTRNYYESRIGRFDGALCPPIRRFGAFPDFVERNRAAWEGKTVLAYCTGGIRCEKATAYLRQSLSHTEGALRTKILMLDGGIHNYLEWVKEQQQLQSDPVSATRSSAIIDSLWRGRNYIFDARQSLGLDEKGKGGWENGDDAGVIISWCQICAVTREDRYTKCAGASCHLLVLCCDECRAGRYADGKVFCCEVCERWEREGEEQGVIRARKEMCRCERERKEEERRGMVRTGVEVEMEALGG</sequence>
<dbReference type="PANTHER" id="PTHR43268:SF6">
    <property type="entry name" value="THIOSULFATE SULFURTRANSFERASE_RHODANESE-LIKE DOMAIN-CONTAINING PROTEIN 2"/>
    <property type="match status" value="1"/>
</dbReference>
<dbReference type="SMART" id="SM00450">
    <property type="entry name" value="RHOD"/>
    <property type="match status" value="1"/>
</dbReference>
<gene>
    <name evidence="2" type="ORF">BC936DRAFT_148388</name>
</gene>
<keyword evidence="3" id="KW-1185">Reference proteome</keyword>
<dbReference type="PANTHER" id="PTHR43268">
    <property type="entry name" value="THIOSULFATE SULFURTRANSFERASE/RHODANESE-LIKE DOMAIN-CONTAINING PROTEIN 2"/>
    <property type="match status" value="1"/>
</dbReference>
<dbReference type="Gene3D" id="3.30.70.100">
    <property type="match status" value="1"/>
</dbReference>
<dbReference type="Gene3D" id="3.40.250.10">
    <property type="entry name" value="Rhodanese-like domain"/>
    <property type="match status" value="1"/>
</dbReference>
<dbReference type="Pfam" id="PF12368">
    <property type="entry name" value="Rhodanese_C"/>
    <property type="match status" value="1"/>
</dbReference>
<evidence type="ECO:0000313" key="3">
    <source>
        <dbReference type="Proteomes" id="UP000268093"/>
    </source>
</evidence>
<evidence type="ECO:0000259" key="1">
    <source>
        <dbReference type="PROSITE" id="PS50206"/>
    </source>
</evidence>
<dbReference type="Proteomes" id="UP000268093">
    <property type="component" value="Unassembled WGS sequence"/>
</dbReference>
<dbReference type="Pfam" id="PF17773">
    <property type="entry name" value="UPF0176_N"/>
    <property type="match status" value="1"/>
</dbReference>
<dbReference type="Pfam" id="PF00581">
    <property type="entry name" value="Rhodanese"/>
    <property type="match status" value="1"/>
</dbReference>
<dbReference type="SUPFAM" id="SSF52821">
    <property type="entry name" value="Rhodanese/Cell cycle control phosphatase"/>
    <property type="match status" value="1"/>
</dbReference>
<dbReference type="InterPro" id="IPR001763">
    <property type="entry name" value="Rhodanese-like_dom"/>
</dbReference>
<dbReference type="InterPro" id="IPR057944">
    <property type="entry name" value="TSTD2_N"/>
</dbReference>
<dbReference type="EMBL" id="RBNI01007540">
    <property type="protein sequence ID" value="RUP45272.1"/>
    <property type="molecule type" value="Genomic_DNA"/>
</dbReference>
<reference evidence="2 3" key="1">
    <citation type="journal article" date="2018" name="New Phytol.">
        <title>Phylogenomics of Endogonaceae and evolution of mycorrhizas within Mucoromycota.</title>
        <authorList>
            <person name="Chang Y."/>
            <person name="Desiro A."/>
            <person name="Na H."/>
            <person name="Sandor L."/>
            <person name="Lipzen A."/>
            <person name="Clum A."/>
            <person name="Barry K."/>
            <person name="Grigoriev I.V."/>
            <person name="Martin F.M."/>
            <person name="Stajich J.E."/>
            <person name="Smith M.E."/>
            <person name="Bonito G."/>
            <person name="Spatafora J.W."/>
        </authorList>
    </citation>
    <scope>NUCLEOTIDE SEQUENCE [LARGE SCALE GENOMIC DNA]</scope>
    <source>
        <strain evidence="2 3">GMNB39</strain>
    </source>
</reference>
<protein>
    <recommendedName>
        <fullName evidence="1">Rhodanese domain-containing protein</fullName>
    </recommendedName>
</protein>
<organism evidence="2 3">
    <name type="scientific">Jimgerdemannia flammicorona</name>
    <dbReference type="NCBI Taxonomy" id="994334"/>
    <lineage>
        <taxon>Eukaryota</taxon>
        <taxon>Fungi</taxon>
        <taxon>Fungi incertae sedis</taxon>
        <taxon>Mucoromycota</taxon>
        <taxon>Mucoromycotina</taxon>
        <taxon>Endogonomycetes</taxon>
        <taxon>Endogonales</taxon>
        <taxon>Endogonaceae</taxon>
        <taxon>Jimgerdemannia</taxon>
    </lineage>
</organism>
<dbReference type="InterPro" id="IPR036873">
    <property type="entry name" value="Rhodanese-like_dom_sf"/>
</dbReference>
<proteinExistence type="predicted"/>
<accession>A0A433D353</accession>
<feature type="domain" description="Rhodanese" evidence="1">
    <location>
        <begin position="223"/>
        <end position="324"/>
    </location>
</feature>
<dbReference type="Pfam" id="PF23949">
    <property type="entry name" value="TSTD2_N"/>
    <property type="match status" value="1"/>
</dbReference>
<dbReference type="OrthoDB" id="25002at2759"/>
<comment type="caution">
    <text evidence="2">The sequence shown here is derived from an EMBL/GenBank/DDBJ whole genome shotgun (WGS) entry which is preliminary data.</text>
</comment>
<dbReference type="InterPro" id="IPR020936">
    <property type="entry name" value="TrhO"/>
</dbReference>
<dbReference type="InterPro" id="IPR040503">
    <property type="entry name" value="TRHO_N"/>
</dbReference>